<dbReference type="EMBL" id="CP093343">
    <property type="protein sequence ID" value="WOG84587.1"/>
    <property type="molecule type" value="Genomic_DNA"/>
</dbReference>
<comment type="subcellular location">
    <subcellularLocation>
        <location evidence="1">Membrane</location>
        <topology evidence="1">Multi-pass membrane protein</topology>
    </subcellularLocation>
</comment>
<dbReference type="PANTHER" id="PTHR24186">
    <property type="entry name" value="PROTEIN PHOSPHATASE 1 REGULATORY SUBUNIT"/>
    <property type="match status" value="1"/>
</dbReference>
<name>A0AAF1AL81_DAUCS</name>
<proteinExistence type="predicted"/>
<evidence type="ECO:0000256" key="3">
    <source>
        <dbReference type="ARBA" id="ARBA00022737"/>
    </source>
</evidence>
<reference evidence="9" key="2">
    <citation type="submission" date="2022-03" db="EMBL/GenBank/DDBJ databases">
        <title>Draft title - Genomic analysis of global carrot germplasm unveils the trajectory of domestication and the origin of high carotenoid orange carrot.</title>
        <authorList>
            <person name="Iorizzo M."/>
            <person name="Ellison S."/>
            <person name="Senalik D."/>
            <person name="Macko-Podgorni A."/>
            <person name="Grzebelus D."/>
            <person name="Bostan H."/>
            <person name="Rolling W."/>
            <person name="Curaba J."/>
            <person name="Simon P."/>
        </authorList>
    </citation>
    <scope>NUCLEOTIDE SEQUENCE</scope>
    <source>
        <tissue evidence="9">Leaf</tissue>
    </source>
</reference>
<feature type="transmembrane region" description="Helical" evidence="7">
    <location>
        <begin position="30"/>
        <end position="49"/>
    </location>
</feature>
<keyword evidence="3" id="KW-0677">Repeat</keyword>
<reference evidence="9" key="1">
    <citation type="journal article" date="2016" name="Nat. Genet.">
        <title>A high-quality carrot genome assembly provides new insights into carotenoid accumulation and asterid genome evolution.</title>
        <authorList>
            <person name="Iorizzo M."/>
            <person name="Ellison S."/>
            <person name="Senalik D."/>
            <person name="Zeng P."/>
            <person name="Satapoomin P."/>
            <person name="Huang J."/>
            <person name="Bowman M."/>
            <person name="Iovene M."/>
            <person name="Sanseverino W."/>
            <person name="Cavagnaro P."/>
            <person name="Yildiz M."/>
            <person name="Macko-Podgorni A."/>
            <person name="Moranska E."/>
            <person name="Grzebelus E."/>
            <person name="Grzebelus D."/>
            <person name="Ashrafi H."/>
            <person name="Zheng Z."/>
            <person name="Cheng S."/>
            <person name="Spooner D."/>
            <person name="Van Deynze A."/>
            <person name="Simon P."/>
        </authorList>
    </citation>
    <scope>NUCLEOTIDE SEQUENCE</scope>
    <source>
        <tissue evidence="9">Leaf</tissue>
    </source>
</reference>
<accession>A0AAF1AL81</accession>
<keyword evidence="6 7" id="KW-0472">Membrane</keyword>
<sequence>MCCNKRVELLEKLKRWGNLEKKAKNKGDSLLVAATVIASMAYQAAISPPGGHETGNSNSCTTDPMRSKLFWIFDTISFIASLSIIFLFVNGISAKRRFFIWVMRAAMWITVQSMALAYLLAAVTLIPDPNIYNRTYVTFFIAAGTWYGLIIVSLLLLIYRLVDAASRKAKKSRDRNLRNTSAGVYAEGASSIV</sequence>
<dbReference type="AlphaFoldDB" id="A0AAF1AL81"/>
<gene>
    <name evidence="9" type="ORF">DCAR_0103771</name>
</gene>
<evidence type="ECO:0000256" key="5">
    <source>
        <dbReference type="ARBA" id="ARBA00023043"/>
    </source>
</evidence>
<evidence type="ECO:0000256" key="1">
    <source>
        <dbReference type="ARBA" id="ARBA00004141"/>
    </source>
</evidence>
<feature type="domain" description="PGG" evidence="8">
    <location>
        <begin position="21"/>
        <end position="123"/>
    </location>
</feature>
<dbReference type="GO" id="GO:0005886">
    <property type="term" value="C:plasma membrane"/>
    <property type="evidence" value="ECO:0007669"/>
    <property type="project" value="TreeGrafter"/>
</dbReference>
<evidence type="ECO:0000256" key="4">
    <source>
        <dbReference type="ARBA" id="ARBA00022989"/>
    </source>
</evidence>
<evidence type="ECO:0000256" key="6">
    <source>
        <dbReference type="ARBA" id="ARBA00023136"/>
    </source>
</evidence>
<protein>
    <recommendedName>
        <fullName evidence="8">PGG domain-containing protein</fullName>
    </recommendedName>
</protein>
<keyword evidence="4 7" id="KW-1133">Transmembrane helix</keyword>
<dbReference type="Pfam" id="PF13962">
    <property type="entry name" value="PGG"/>
    <property type="match status" value="1"/>
</dbReference>
<evidence type="ECO:0000313" key="10">
    <source>
        <dbReference type="Proteomes" id="UP000077755"/>
    </source>
</evidence>
<keyword evidence="2 7" id="KW-0812">Transmembrane</keyword>
<feature type="transmembrane region" description="Helical" evidence="7">
    <location>
        <begin position="138"/>
        <end position="162"/>
    </location>
</feature>
<dbReference type="InterPro" id="IPR026961">
    <property type="entry name" value="PGG_dom"/>
</dbReference>
<dbReference type="Proteomes" id="UP000077755">
    <property type="component" value="Chromosome 1"/>
</dbReference>
<keyword evidence="5" id="KW-0040">ANK repeat</keyword>
<organism evidence="9 10">
    <name type="scientific">Daucus carota subsp. sativus</name>
    <name type="common">Carrot</name>
    <dbReference type="NCBI Taxonomy" id="79200"/>
    <lineage>
        <taxon>Eukaryota</taxon>
        <taxon>Viridiplantae</taxon>
        <taxon>Streptophyta</taxon>
        <taxon>Embryophyta</taxon>
        <taxon>Tracheophyta</taxon>
        <taxon>Spermatophyta</taxon>
        <taxon>Magnoliopsida</taxon>
        <taxon>eudicotyledons</taxon>
        <taxon>Gunneridae</taxon>
        <taxon>Pentapetalae</taxon>
        <taxon>asterids</taxon>
        <taxon>campanulids</taxon>
        <taxon>Apiales</taxon>
        <taxon>Apiaceae</taxon>
        <taxon>Apioideae</taxon>
        <taxon>Scandiceae</taxon>
        <taxon>Daucinae</taxon>
        <taxon>Daucus</taxon>
        <taxon>Daucus sect. Daucus</taxon>
    </lineage>
</organism>
<evidence type="ECO:0000256" key="7">
    <source>
        <dbReference type="SAM" id="Phobius"/>
    </source>
</evidence>
<feature type="transmembrane region" description="Helical" evidence="7">
    <location>
        <begin position="101"/>
        <end position="126"/>
    </location>
</feature>
<keyword evidence="10" id="KW-1185">Reference proteome</keyword>
<dbReference type="PANTHER" id="PTHR24186:SF38">
    <property type="entry name" value="ANKYRIN REPEAT FAMILY PROTEIN"/>
    <property type="match status" value="1"/>
</dbReference>
<feature type="transmembrane region" description="Helical" evidence="7">
    <location>
        <begin position="69"/>
        <end position="89"/>
    </location>
</feature>
<evidence type="ECO:0000259" key="8">
    <source>
        <dbReference type="Pfam" id="PF13962"/>
    </source>
</evidence>
<evidence type="ECO:0000256" key="2">
    <source>
        <dbReference type="ARBA" id="ARBA00022692"/>
    </source>
</evidence>
<evidence type="ECO:0000313" key="9">
    <source>
        <dbReference type="EMBL" id="WOG84587.1"/>
    </source>
</evidence>